<dbReference type="EMBL" id="JAOVZO020000015">
    <property type="protein sequence ID" value="MDC8013027.1"/>
    <property type="molecule type" value="Genomic_DNA"/>
</dbReference>
<name>A0A9X3YIU1_9GAMM</name>
<feature type="chain" id="PRO_5040954803" evidence="2">
    <location>
        <begin position="29"/>
        <end position="1040"/>
    </location>
</feature>
<comment type="caution">
    <text evidence="4">The sequence shown here is derived from an EMBL/GenBank/DDBJ whole genome shotgun (WGS) entry which is preliminary data.</text>
</comment>
<feature type="domain" description="CHAT" evidence="3">
    <location>
        <begin position="759"/>
        <end position="1034"/>
    </location>
</feature>
<dbReference type="InterPro" id="IPR011990">
    <property type="entry name" value="TPR-like_helical_dom_sf"/>
</dbReference>
<reference evidence="4" key="1">
    <citation type="submission" date="2023-02" db="EMBL/GenBank/DDBJ databases">
        <title>Tahibacter soli sp. nov. isolated from soil.</title>
        <authorList>
            <person name="Baek J.H."/>
            <person name="Lee J.K."/>
            <person name="Choi D.G."/>
            <person name="Jeon C.O."/>
        </authorList>
    </citation>
    <scope>NUCLEOTIDE SEQUENCE</scope>
    <source>
        <strain evidence="4">BL</strain>
    </source>
</reference>
<dbReference type="InterPro" id="IPR024983">
    <property type="entry name" value="CHAT_dom"/>
</dbReference>
<dbReference type="Proteomes" id="UP001139971">
    <property type="component" value="Unassembled WGS sequence"/>
</dbReference>
<keyword evidence="5" id="KW-1185">Reference proteome</keyword>
<gene>
    <name evidence="4" type="ORF">OD750_010770</name>
</gene>
<proteinExistence type="predicted"/>
<evidence type="ECO:0000256" key="2">
    <source>
        <dbReference type="SAM" id="SignalP"/>
    </source>
</evidence>
<protein>
    <submittedName>
        <fullName evidence="4">CHAT domain-containing protein</fullName>
    </submittedName>
</protein>
<dbReference type="InterPro" id="IPR019734">
    <property type="entry name" value="TPR_rpt"/>
</dbReference>
<feature type="signal peptide" evidence="2">
    <location>
        <begin position="1"/>
        <end position="28"/>
    </location>
</feature>
<dbReference type="Gene3D" id="1.25.40.10">
    <property type="entry name" value="Tetratricopeptide repeat domain"/>
    <property type="match status" value="2"/>
</dbReference>
<evidence type="ECO:0000259" key="3">
    <source>
        <dbReference type="Pfam" id="PF12770"/>
    </source>
</evidence>
<dbReference type="SUPFAM" id="SSF48452">
    <property type="entry name" value="TPR-like"/>
    <property type="match status" value="3"/>
</dbReference>
<dbReference type="PROSITE" id="PS51257">
    <property type="entry name" value="PROKAR_LIPOPROTEIN"/>
    <property type="match status" value="1"/>
</dbReference>
<dbReference type="RefSeq" id="WP_263544716.1">
    <property type="nucleotide sequence ID" value="NZ_JAOVZO020000015.1"/>
</dbReference>
<accession>A0A9X3YIU1</accession>
<dbReference type="PANTHER" id="PTHR10098">
    <property type="entry name" value="RAPSYN-RELATED"/>
    <property type="match status" value="1"/>
</dbReference>
<organism evidence="4 5">
    <name type="scientific">Tahibacter soli</name>
    <dbReference type="NCBI Taxonomy" id="2983605"/>
    <lineage>
        <taxon>Bacteria</taxon>
        <taxon>Pseudomonadati</taxon>
        <taxon>Pseudomonadota</taxon>
        <taxon>Gammaproteobacteria</taxon>
        <taxon>Lysobacterales</taxon>
        <taxon>Rhodanobacteraceae</taxon>
        <taxon>Tahibacter</taxon>
    </lineage>
</organism>
<dbReference type="Pfam" id="PF12770">
    <property type="entry name" value="CHAT"/>
    <property type="match status" value="1"/>
</dbReference>
<evidence type="ECO:0000313" key="4">
    <source>
        <dbReference type="EMBL" id="MDC8013027.1"/>
    </source>
</evidence>
<keyword evidence="1" id="KW-0175">Coiled coil</keyword>
<sequence>MAQKETIRLAARAAWVVILATACAAVHADVPRLADGGTLERTISTGVDDRIAIDANAGPLVVVVAQNGVDLSLQVDGDAHVRNAPTGRWGDELAIVERDAEIVVRTRATGVANARYRVRAFALGGAEGRRLPAPVWRLWAQAYYDAGVDAVAGYPEAAGRLRGVEAALAASADGGGESLREVRLGIANLLRRAMKHDEAIAAYDAMLATLDEREQPQWVMRASNGKGLSLREKAIYPEADAAFARSEAIGDAGHDPFEWVSARNNRCLIKQHLGHLAAARDCYRDVIPAYRKVAPEQVAVPLLNLAAAAAALGEPETALPNFHEALALRRAGTDRVSLGVVLTNLAVFEARTGAWPEALAHSLEAQNVFESIGNTARLAGVLLVRGWIYENLHESSRAREYFNRSLALANKTGDKGAIAAARSVLAGSETDDALAAAAHRDVIDWYAQTGQSEWEIDERLELARRLDALGDAAGRTAELAKIDALLADGASRVQRARAAMLRATVAQREGRDADALVLVDQAIALRVQARQPDGVAAARLAKARIERRAGRADAALAELERALAELRHAERLPGSPVLAANLLDRRGELIDEATDLVLGPEPGTAAIERAWALRGRFASSPAAFAPVDAAQRELLAELRAKVMVLAGASSPRVAAAAKPQDADEQAAVARRIEAIESELDARAAQERRAASRTALSLPALAAALKPGEAFAALALGERRSGAFVVAPDGYRWVTLPRRGVLDAATVESVSRPDASTLAPLSQALVPLAQALGSARRAIIVPDGASHLVPFAALRDGDGRYWVERRSVTLLSEPPSLPAQLRPLAVSAGYPVVVWGSGRTASGRIVADRAVFRSGAKLAPLPGASIELALIETALGESRVSLGDSYARVVAPNAANWVLHVAAHGIASAAHPQASALALPDADGGAFTLLGGGEVDLGKIPPRLVFLNACEGAAGRMFLTQAPSSLASDFLRAGADAALAAAWPVEDAQAARFAQLVYAALEQRSDDAAEALALAQRTVLTRRRGAPPRDWGGYSLLVRPR</sequence>
<dbReference type="AlphaFoldDB" id="A0A9X3YIU1"/>
<dbReference type="SMART" id="SM00028">
    <property type="entry name" value="TPR"/>
    <property type="match status" value="7"/>
</dbReference>
<dbReference type="Pfam" id="PF13424">
    <property type="entry name" value="TPR_12"/>
    <property type="match status" value="1"/>
</dbReference>
<keyword evidence="2" id="KW-0732">Signal</keyword>
<feature type="coiled-coil region" evidence="1">
    <location>
        <begin position="542"/>
        <end position="572"/>
    </location>
</feature>
<evidence type="ECO:0000256" key="1">
    <source>
        <dbReference type="SAM" id="Coils"/>
    </source>
</evidence>
<evidence type="ECO:0000313" key="5">
    <source>
        <dbReference type="Proteomes" id="UP001139971"/>
    </source>
</evidence>